<proteinExistence type="predicted"/>
<dbReference type="SUPFAM" id="SSF55469">
    <property type="entry name" value="FMN-dependent nitroreductase-like"/>
    <property type="match status" value="1"/>
</dbReference>
<keyword evidence="2" id="KW-1185">Reference proteome</keyword>
<name>A0ABW5U5A6_9RHOB</name>
<gene>
    <name evidence="1" type="ORF">ACFSUD_15465</name>
</gene>
<sequence length="62" mass="7032">MLQAFPAEYAPVILKHFDISENRLVQAAILFGYADVEHPANSLRTPRPFVEDDVMFLSIIIT</sequence>
<dbReference type="Gene3D" id="3.40.109.10">
    <property type="entry name" value="NADH Oxidase"/>
    <property type="match status" value="1"/>
</dbReference>
<protein>
    <submittedName>
        <fullName evidence="1">Uncharacterized protein</fullName>
    </submittedName>
</protein>
<evidence type="ECO:0000313" key="2">
    <source>
        <dbReference type="Proteomes" id="UP001597474"/>
    </source>
</evidence>
<dbReference type="InterPro" id="IPR000415">
    <property type="entry name" value="Nitroreductase-like"/>
</dbReference>
<dbReference type="Proteomes" id="UP001597474">
    <property type="component" value="Unassembled WGS sequence"/>
</dbReference>
<organism evidence="1 2">
    <name type="scientific">Sulfitobacter aestuarii</name>
    <dbReference type="NCBI Taxonomy" id="2161676"/>
    <lineage>
        <taxon>Bacteria</taxon>
        <taxon>Pseudomonadati</taxon>
        <taxon>Pseudomonadota</taxon>
        <taxon>Alphaproteobacteria</taxon>
        <taxon>Rhodobacterales</taxon>
        <taxon>Roseobacteraceae</taxon>
        <taxon>Sulfitobacter</taxon>
    </lineage>
</organism>
<dbReference type="RefSeq" id="WP_386375410.1">
    <property type="nucleotide sequence ID" value="NZ_JBHUMP010000015.1"/>
</dbReference>
<comment type="caution">
    <text evidence="1">The sequence shown here is derived from an EMBL/GenBank/DDBJ whole genome shotgun (WGS) entry which is preliminary data.</text>
</comment>
<accession>A0ABW5U5A6</accession>
<reference evidence="2" key="1">
    <citation type="journal article" date="2019" name="Int. J. Syst. Evol. Microbiol.">
        <title>The Global Catalogue of Microorganisms (GCM) 10K type strain sequencing project: providing services to taxonomists for standard genome sequencing and annotation.</title>
        <authorList>
            <consortium name="The Broad Institute Genomics Platform"/>
            <consortium name="The Broad Institute Genome Sequencing Center for Infectious Disease"/>
            <person name="Wu L."/>
            <person name="Ma J."/>
        </authorList>
    </citation>
    <scope>NUCLEOTIDE SEQUENCE [LARGE SCALE GENOMIC DNA]</scope>
    <source>
        <strain evidence="2">TISTR 2562</strain>
    </source>
</reference>
<dbReference type="EMBL" id="JBHUMP010000015">
    <property type="protein sequence ID" value="MFD2740983.1"/>
    <property type="molecule type" value="Genomic_DNA"/>
</dbReference>
<evidence type="ECO:0000313" key="1">
    <source>
        <dbReference type="EMBL" id="MFD2740983.1"/>
    </source>
</evidence>